<dbReference type="RefSeq" id="WP_270125696.1">
    <property type="nucleotide sequence ID" value="NZ_CP115396.1"/>
</dbReference>
<sequence length="120" mass="13573">MLRRRRQRLEGTVVSTATQLLPLLKLLDAIKPHAANESVFRTRRKKINAQLALAYAQLKQERPKRETLVLAFQTIGELVREEAHDISKDELKEAAREFVLATLKNAPAIINAAHQAKLLS</sequence>
<dbReference type="Proteomes" id="UP001211872">
    <property type="component" value="Chromosome"/>
</dbReference>
<proteinExistence type="predicted"/>
<reference evidence="1 2" key="1">
    <citation type="journal article" date="2011" name="Int. J. Syst. Evol. Microbiol.">
        <title>Hymenobacter yonginensis sp. nov., isolated from a mesotrophic artificial lake.</title>
        <authorList>
            <person name="Joung Y."/>
            <person name="Cho S.H."/>
            <person name="Kim H."/>
            <person name="Kim S.B."/>
            <person name="Joh K."/>
        </authorList>
    </citation>
    <scope>NUCLEOTIDE SEQUENCE [LARGE SCALE GENOMIC DNA]</scope>
    <source>
        <strain evidence="1 2">KCTC 22745</strain>
    </source>
</reference>
<dbReference type="EMBL" id="CP115396">
    <property type="protein sequence ID" value="WBO83316.1"/>
    <property type="molecule type" value="Genomic_DNA"/>
</dbReference>
<evidence type="ECO:0000313" key="1">
    <source>
        <dbReference type="EMBL" id="WBO83316.1"/>
    </source>
</evidence>
<gene>
    <name evidence="1" type="ORF">O9Z63_13100</name>
</gene>
<name>A0ABY7PJ28_9BACT</name>
<evidence type="ECO:0000313" key="2">
    <source>
        <dbReference type="Proteomes" id="UP001211872"/>
    </source>
</evidence>
<protein>
    <submittedName>
        <fullName evidence="1">Uncharacterized protein</fullName>
    </submittedName>
</protein>
<keyword evidence="2" id="KW-1185">Reference proteome</keyword>
<accession>A0ABY7PJ28</accession>
<organism evidence="1 2">
    <name type="scientific">Hymenobacter yonginensis</name>
    <dbReference type="NCBI Taxonomy" id="748197"/>
    <lineage>
        <taxon>Bacteria</taxon>
        <taxon>Pseudomonadati</taxon>
        <taxon>Bacteroidota</taxon>
        <taxon>Cytophagia</taxon>
        <taxon>Cytophagales</taxon>
        <taxon>Hymenobacteraceae</taxon>
        <taxon>Hymenobacter</taxon>
    </lineage>
</organism>